<dbReference type="Gene3D" id="1.10.10.10">
    <property type="entry name" value="Winged helix-like DNA-binding domain superfamily/Winged helix DNA-binding domain"/>
    <property type="match status" value="1"/>
</dbReference>
<reference evidence="3" key="1">
    <citation type="journal article" date="2019" name="Int. J. Syst. Evol. Microbiol.">
        <title>The Global Catalogue of Microorganisms (GCM) 10K type strain sequencing project: providing services to taxonomists for standard genome sequencing and annotation.</title>
        <authorList>
            <consortium name="The Broad Institute Genomics Platform"/>
            <consortium name="The Broad Institute Genome Sequencing Center for Infectious Disease"/>
            <person name="Wu L."/>
            <person name="Ma J."/>
        </authorList>
    </citation>
    <scope>NUCLEOTIDE SEQUENCE [LARGE SCALE GENOMIC DNA]</scope>
    <source>
        <strain evidence="3">JCM 17687</strain>
    </source>
</reference>
<dbReference type="GO" id="GO:0016787">
    <property type="term" value="F:hydrolase activity"/>
    <property type="evidence" value="ECO:0007669"/>
    <property type="project" value="UniProtKB-KW"/>
</dbReference>
<dbReference type="RefSeq" id="WP_345505662.1">
    <property type="nucleotide sequence ID" value="NZ_BAABIW010000002.1"/>
</dbReference>
<dbReference type="EMBL" id="BAABIW010000002">
    <property type="protein sequence ID" value="GAA5017034.1"/>
    <property type="molecule type" value="Genomic_DNA"/>
</dbReference>
<evidence type="ECO:0000313" key="3">
    <source>
        <dbReference type="Proteomes" id="UP001500427"/>
    </source>
</evidence>
<dbReference type="InterPro" id="IPR016032">
    <property type="entry name" value="Sig_transdc_resp-reg_C-effctor"/>
</dbReference>
<organism evidence="2 3">
    <name type="scientific">Terrabacter aeriphilus</name>
    <dbReference type="NCBI Taxonomy" id="515662"/>
    <lineage>
        <taxon>Bacteria</taxon>
        <taxon>Bacillati</taxon>
        <taxon>Actinomycetota</taxon>
        <taxon>Actinomycetes</taxon>
        <taxon>Micrococcales</taxon>
        <taxon>Intrasporangiaceae</taxon>
        <taxon>Terrabacter</taxon>
    </lineage>
</organism>
<dbReference type="PROSITE" id="PS50043">
    <property type="entry name" value="HTH_LUXR_2"/>
    <property type="match status" value="1"/>
</dbReference>
<proteinExistence type="predicted"/>
<dbReference type="PANTHER" id="PTHR43433">
    <property type="entry name" value="HYDROLASE, ALPHA/BETA FOLD FAMILY PROTEIN"/>
    <property type="match status" value="1"/>
</dbReference>
<dbReference type="PRINTS" id="PR00111">
    <property type="entry name" value="ABHYDROLASE"/>
</dbReference>
<dbReference type="InterPro" id="IPR029058">
    <property type="entry name" value="AB_hydrolase_fold"/>
</dbReference>
<name>A0ABP9J188_9MICO</name>
<keyword evidence="2" id="KW-0378">Hydrolase</keyword>
<dbReference type="Pfam" id="PF00561">
    <property type="entry name" value="Abhydrolase_1"/>
    <property type="match status" value="1"/>
</dbReference>
<evidence type="ECO:0000313" key="2">
    <source>
        <dbReference type="EMBL" id="GAA5017034.1"/>
    </source>
</evidence>
<dbReference type="Proteomes" id="UP001500427">
    <property type="component" value="Unassembled WGS sequence"/>
</dbReference>
<sequence>MSTQRLGTAELPGGGRVAYAATGSGPVLLVVPGWLSHLEMGWAIPAERMFHEALSAGRTLVRFDRPGCGLSDPYDGPRSMELELETVDAVALAVGAQHLDVLGWSLGAAVAARWAAERPGAVSRLVLYGGWPYGRAIGDAASREHVLGLLATHWGLGSDLLTELFAPDADAGTRRALAGYQRAASNAATAVDLLRLAYELDVRPSLGDVRAPTLVLHRRGDRAAPPAGGRALAQGIAGAELVELDGRSHLPALGDAQAVVDAVRRFLGLPALRRAVETGLTPRQAEVAALVAEGLTNRQIAGRLGITERSAESHLERIRLRLGFSSRAQVAAWHVATHAARQP</sequence>
<dbReference type="Gene3D" id="3.40.50.1820">
    <property type="entry name" value="alpha/beta hydrolase"/>
    <property type="match status" value="1"/>
</dbReference>
<dbReference type="InterPro" id="IPR000792">
    <property type="entry name" value="Tscrpt_reg_LuxR_C"/>
</dbReference>
<dbReference type="CDD" id="cd06170">
    <property type="entry name" value="LuxR_C_like"/>
    <property type="match status" value="1"/>
</dbReference>
<protein>
    <submittedName>
        <fullName evidence="2">Alpha/beta fold hydrolase</fullName>
    </submittedName>
</protein>
<dbReference type="SMART" id="SM00421">
    <property type="entry name" value="HTH_LUXR"/>
    <property type="match status" value="1"/>
</dbReference>
<feature type="domain" description="HTH luxR-type" evidence="1">
    <location>
        <begin position="272"/>
        <end position="338"/>
    </location>
</feature>
<evidence type="ECO:0000259" key="1">
    <source>
        <dbReference type="PROSITE" id="PS50043"/>
    </source>
</evidence>
<gene>
    <name evidence="2" type="ORF">GCM10023258_03110</name>
</gene>
<dbReference type="Pfam" id="PF00196">
    <property type="entry name" value="GerE"/>
    <property type="match status" value="1"/>
</dbReference>
<keyword evidence="3" id="KW-1185">Reference proteome</keyword>
<dbReference type="PRINTS" id="PR00038">
    <property type="entry name" value="HTHLUXR"/>
</dbReference>
<accession>A0ABP9J188</accession>
<dbReference type="PANTHER" id="PTHR43433:SF8">
    <property type="entry name" value="BIFUNCTIONAL LIPASE_ADENYLATE CYCLASE LIPJ"/>
    <property type="match status" value="1"/>
</dbReference>
<dbReference type="SUPFAM" id="SSF53474">
    <property type="entry name" value="alpha/beta-Hydrolases"/>
    <property type="match status" value="1"/>
</dbReference>
<dbReference type="InterPro" id="IPR000073">
    <property type="entry name" value="AB_hydrolase_1"/>
</dbReference>
<dbReference type="InterPro" id="IPR050471">
    <property type="entry name" value="AB_hydrolase"/>
</dbReference>
<dbReference type="InterPro" id="IPR036388">
    <property type="entry name" value="WH-like_DNA-bd_sf"/>
</dbReference>
<dbReference type="SUPFAM" id="SSF46894">
    <property type="entry name" value="C-terminal effector domain of the bipartite response regulators"/>
    <property type="match status" value="1"/>
</dbReference>
<comment type="caution">
    <text evidence="2">The sequence shown here is derived from an EMBL/GenBank/DDBJ whole genome shotgun (WGS) entry which is preliminary data.</text>
</comment>